<comment type="caution">
    <text evidence="1">The sequence shown here is derived from an EMBL/GenBank/DDBJ whole genome shotgun (WGS) entry which is preliminary data.</text>
</comment>
<sequence>MVDVIRRCTSELSMWNMGNRCRPKEEISKDIRAAAFDIASNKALGLDRLPGLFYQNFWETVGSSMTSACLRCLNEGELLDAVNETLVVLIPKVKKAERMTDFQPISL</sequence>
<accession>A0AAE0ACC9</accession>
<evidence type="ECO:0000313" key="1">
    <source>
        <dbReference type="EMBL" id="KAK3210948.1"/>
    </source>
</evidence>
<evidence type="ECO:0008006" key="3">
    <source>
        <dbReference type="Google" id="ProtNLM"/>
    </source>
</evidence>
<gene>
    <name evidence="1" type="ORF">Dsin_015654</name>
</gene>
<protein>
    <recommendedName>
        <fullName evidence="3">Reverse transcriptase</fullName>
    </recommendedName>
</protein>
<keyword evidence="2" id="KW-1185">Reference proteome</keyword>
<dbReference type="Proteomes" id="UP001281410">
    <property type="component" value="Unassembled WGS sequence"/>
</dbReference>
<dbReference type="EMBL" id="JANJYJ010000005">
    <property type="protein sequence ID" value="KAK3210948.1"/>
    <property type="molecule type" value="Genomic_DNA"/>
</dbReference>
<organism evidence="1 2">
    <name type="scientific">Dipteronia sinensis</name>
    <dbReference type="NCBI Taxonomy" id="43782"/>
    <lineage>
        <taxon>Eukaryota</taxon>
        <taxon>Viridiplantae</taxon>
        <taxon>Streptophyta</taxon>
        <taxon>Embryophyta</taxon>
        <taxon>Tracheophyta</taxon>
        <taxon>Spermatophyta</taxon>
        <taxon>Magnoliopsida</taxon>
        <taxon>eudicotyledons</taxon>
        <taxon>Gunneridae</taxon>
        <taxon>Pentapetalae</taxon>
        <taxon>rosids</taxon>
        <taxon>malvids</taxon>
        <taxon>Sapindales</taxon>
        <taxon>Sapindaceae</taxon>
        <taxon>Hippocastanoideae</taxon>
        <taxon>Acereae</taxon>
        <taxon>Dipteronia</taxon>
    </lineage>
</organism>
<evidence type="ECO:0000313" key="2">
    <source>
        <dbReference type="Proteomes" id="UP001281410"/>
    </source>
</evidence>
<proteinExistence type="predicted"/>
<dbReference type="AlphaFoldDB" id="A0AAE0ACC9"/>
<name>A0AAE0ACC9_9ROSI</name>
<reference evidence="1" key="1">
    <citation type="journal article" date="2023" name="Plant J.">
        <title>Genome sequences and population genomics provide insights into the demographic history, inbreeding, and mutation load of two 'living fossil' tree species of Dipteronia.</title>
        <authorList>
            <person name="Feng Y."/>
            <person name="Comes H.P."/>
            <person name="Chen J."/>
            <person name="Zhu S."/>
            <person name="Lu R."/>
            <person name="Zhang X."/>
            <person name="Li P."/>
            <person name="Qiu J."/>
            <person name="Olsen K.M."/>
            <person name="Qiu Y."/>
        </authorList>
    </citation>
    <scope>NUCLEOTIDE SEQUENCE</scope>
    <source>
        <strain evidence="1">NBL</strain>
    </source>
</reference>